<accession>A0ABU8RR27</accession>
<comment type="caution">
    <text evidence="2">The sequence shown here is derived from an EMBL/GenBank/DDBJ whole genome shotgun (WGS) entry which is preliminary data.</text>
</comment>
<reference evidence="2 3" key="1">
    <citation type="submission" date="2024-03" db="EMBL/GenBank/DDBJ databases">
        <authorList>
            <person name="Jo J.-H."/>
        </authorList>
    </citation>
    <scope>NUCLEOTIDE SEQUENCE [LARGE SCALE GENOMIC DNA]</scope>
    <source>
        <strain evidence="2 3">PS1R-30</strain>
    </source>
</reference>
<evidence type="ECO:0000313" key="3">
    <source>
        <dbReference type="Proteomes" id="UP001361239"/>
    </source>
</evidence>
<evidence type="ECO:0000313" key="2">
    <source>
        <dbReference type="EMBL" id="MEJ5975247.1"/>
    </source>
</evidence>
<dbReference type="Proteomes" id="UP001361239">
    <property type="component" value="Unassembled WGS sequence"/>
</dbReference>
<gene>
    <name evidence="2" type="ORF">WG901_01265</name>
</gene>
<dbReference type="Pfam" id="PF09694">
    <property type="entry name" value="Gcw_chp"/>
    <property type="match status" value="1"/>
</dbReference>
<dbReference type="RefSeq" id="WP_339585210.1">
    <property type="nucleotide sequence ID" value="NZ_JBBHJZ010000001.1"/>
</dbReference>
<evidence type="ECO:0000256" key="1">
    <source>
        <dbReference type="SAM" id="SignalP"/>
    </source>
</evidence>
<protein>
    <submittedName>
        <fullName evidence="2">TorF family putative porin</fullName>
    </submittedName>
</protein>
<feature type="signal peptide" evidence="1">
    <location>
        <begin position="1"/>
        <end position="26"/>
    </location>
</feature>
<dbReference type="NCBIfam" id="TIGR02001">
    <property type="entry name" value="gcw_chp"/>
    <property type="match status" value="1"/>
</dbReference>
<sequence>MPSSFRAFAAVALLAGSMLTSATAFADETDPPSEITLHGHAALVSDYRFRGLSRSSGDPAVQGAIEVSHASGFYAGLGISSLDLGAVGPLTGPVHSDMQLDVYGGWTGPLTGGWNADVGLLYYAFPAGNFGKAEFFEPYASVSTTLGPLSGKLGVKYAWKQQALNFNGGRKDDNLYVHLDLGAGIPNTPVSLSARLGYTDGALSPKYATGETLDYAGGLDWALGASYAITPFLSVGGQYVGVQGRSIDGYSNDTVVGTLKLSF</sequence>
<keyword evidence="1" id="KW-0732">Signal</keyword>
<proteinExistence type="predicted"/>
<dbReference type="InterPro" id="IPR010239">
    <property type="entry name" value="CHP02001"/>
</dbReference>
<organism evidence="2 3">
    <name type="scientific">Novosphingobium anseongense</name>
    <dbReference type="NCBI Taxonomy" id="3133436"/>
    <lineage>
        <taxon>Bacteria</taxon>
        <taxon>Pseudomonadati</taxon>
        <taxon>Pseudomonadota</taxon>
        <taxon>Alphaproteobacteria</taxon>
        <taxon>Sphingomonadales</taxon>
        <taxon>Sphingomonadaceae</taxon>
        <taxon>Novosphingobium</taxon>
    </lineage>
</organism>
<feature type="chain" id="PRO_5047299737" evidence="1">
    <location>
        <begin position="27"/>
        <end position="263"/>
    </location>
</feature>
<dbReference type="EMBL" id="JBBHJZ010000001">
    <property type="protein sequence ID" value="MEJ5975247.1"/>
    <property type="molecule type" value="Genomic_DNA"/>
</dbReference>
<name>A0ABU8RR27_9SPHN</name>
<keyword evidence="3" id="KW-1185">Reference proteome</keyword>